<dbReference type="EMBL" id="BPLQ01014301">
    <property type="protein sequence ID" value="GIY78999.1"/>
    <property type="molecule type" value="Genomic_DNA"/>
</dbReference>
<protein>
    <submittedName>
        <fullName evidence="1">Uncharacterized protein</fullName>
    </submittedName>
</protein>
<accession>A0AAV4W9W2</accession>
<name>A0AAV4W9W2_9ARAC</name>
<dbReference type="Proteomes" id="UP001054837">
    <property type="component" value="Unassembled WGS sequence"/>
</dbReference>
<reference evidence="1 2" key="1">
    <citation type="submission" date="2021-06" db="EMBL/GenBank/DDBJ databases">
        <title>Caerostris darwini draft genome.</title>
        <authorList>
            <person name="Kono N."/>
            <person name="Arakawa K."/>
        </authorList>
    </citation>
    <scope>NUCLEOTIDE SEQUENCE [LARGE SCALE GENOMIC DNA]</scope>
</reference>
<comment type="caution">
    <text evidence="1">The sequence shown here is derived from an EMBL/GenBank/DDBJ whole genome shotgun (WGS) entry which is preliminary data.</text>
</comment>
<proteinExistence type="predicted"/>
<gene>
    <name evidence="1" type="ORF">CDAR_465901</name>
</gene>
<evidence type="ECO:0000313" key="2">
    <source>
        <dbReference type="Proteomes" id="UP001054837"/>
    </source>
</evidence>
<sequence length="104" mass="12349">MKTFRYRKGKHVNGSMLAVRNSKEGRNVVLLKHFATVAYSEQTQRPETFYVFKWFYVNSSKQEDGRNAVLHTDFATTVFSEQTQRLQLRIIRFIYGYKFIMPIS</sequence>
<keyword evidence="2" id="KW-1185">Reference proteome</keyword>
<dbReference type="AlphaFoldDB" id="A0AAV4W9W2"/>
<evidence type="ECO:0000313" key="1">
    <source>
        <dbReference type="EMBL" id="GIY78999.1"/>
    </source>
</evidence>
<organism evidence="1 2">
    <name type="scientific">Caerostris darwini</name>
    <dbReference type="NCBI Taxonomy" id="1538125"/>
    <lineage>
        <taxon>Eukaryota</taxon>
        <taxon>Metazoa</taxon>
        <taxon>Ecdysozoa</taxon>
        <taxon>Arthropoda</taxon>
        <taxon>Chelicerata</taxon>
        <taxon>Arachnida</taxon>
        <taxon>Araneae</taxon>
        <taxon>Araneomorphae</taxon>
        <taxon>Entelegynae</taxon>
        <taxon>Araneoidea</taxon>
        <taxon>Araneidae</taxon>
        <taxon>Caerostris</taxon>
    </lineage>
</organism>